<dbReference type="STRING" id="1423719.FC66_GL000891"/>
<keyword evidence="6 11" id="KW-1133">Transmembrane helix</keyword>
<dbReference type="InterPro" id="IPR006153">
    <property type="entry name" value="Cation/H_exchanger_TM"/>
</dbReference>
<feature type="transmembrane region" description="Helical" evidence="11">
    <location>
        <begin position="327"/>
        <end position="352"/>
    </location>
</feature>
<feature type="transmembrane region" description="Helical" evidence="11">
    <location>
        <begin position="214"/>
        <end position="234"/>
    </location>
</feature>
<dbReference type="InterPro" id="IPR038770">
    <property type="entry name" value="Na+/solute_symporter_sf"/>
</dbReference>
<proteinExistence type="inferred from homology"/>
<evidence type="ECO:0000256" key="8">
    <source>
        <dbReference type="ARBA" id="ARBA00023065"/>
    </source>
</evidence>
<evidence type="ECO:0000256" key="10">
    <source>
        <dbReference type="ARBA" id="ARBA00023201"/>
    </source>
</evidence>
<comment type="caution">
    <text evidence="13">The sequence shown here is derived from an EMBL/GenBank/DDBJ whole genome shotgun (WGS) entry which is preliminary data.</text>
</comment>
<evidence type="ECO:0000256" key="9">
    <source>
        <dbReference type="ARBA" id="ARBA00023136"/>
    </source>
</evidence>
<feature type="transmembrane region" description="Helical" evidence="11">
    <location>
        <begin position="144"/>
        <end position="169"/>
    </location>
</feature>
<comment type="similarity">
    <text evidence="2">Belongs to the monovalent cation:proton antiporter 2 (CPA2) transporter (TC 2.A.37) family.</text>
</comment>
<accession>A0A0R1HHY2</accession>
<dbReference type="EMBL" id="AZDI01000003">
    <property type="protein sequence ID" value="KRK45931.1"/>
    <property type="molecule type" value="Genomic_DNA"/>
</dbReference>
<evidence type="ECO:0000256" key="11">
    <source>
        <dbReference type="SAM" id="Phobius"/>
    </source>
</evidence>
<feature type="transmembrane region" description="Helical" evidence="11">
    <location>
        <begin position="270"/>
        <end position="288"/>
    </location>
</feature>
<keyword evidence="14" id="KW-1185">Reference proteome</keyword>
<dbReference type="Pfam" id="PF00999">
    <property type="entry name" value="Na_H_Exchanger"/>
    <property type="match status" value="1"/>
</dbReference>
<dbReference type="NCBIfam" id="TIGR00932">
    <property type="entry name" value="2a37"/>
    <property type="match status" value="1"/>
</dbReference>
<organism evidence="13 14">
    <name type="scientific">Dellaglioa algida DSM 15638</name>
    <dbReference type="NCBI Taxonomy" id="1423719"/>
    <lineage>
        <taxon>Bacteria</taxon>
        <taxon>Bacillati</taxon>
        <taxon>Bacillota</taxon>
        <taxon>Bacilli</taxon>
        <taxon>Lactobacillales</taxon>
        <taxon>Lactobacillaceae</taxon>
        <taxon>Dellaglioa</taxon>
    </lineage>
</organism>
<evidence type="ECO:0000256" key="6">
    <source>
        <dbReference type="ARBA" id="ARBA00022989"/>
    </source>
</evidence>
<feature type="transmembrane region" description="Helical" evidence="11">
    <location>
        <begin position="181"/>
        <end position="202"/>
    </location>
</feature>
<dbReference type="GO" id="GO:0016020">
    <property type="term" value="C:membrane"/>
    <property type="evidence" value="ECO:0007669"/>
    <property type="project" value="UniProtKB-SubCell"/>
</dbReference>
<keyword evidence="3" id="KW-0813">Transport</keyword>
<dbReference type="Gene3D" id="1.20.1530.20">
    <property type="match status" value="1"/>
</dbReference>
<keyword evidence="10" id="KW-0739">Sodium transport</keyword>
<keyword evidence="7" id="KW-0915">Sodium</keyword>
<dbReference type="AlphaFoldDB" id="A0A0R1HHY2"/>
<sequence length="388" mass="41676">MAFLGTICLVLVATSVAGHLSTRIGVPSVIGQLLVGVLLGPAMLNWVHSDHLFAMFAEIGVIILMFMAGLESDLDLLKKYLKPALSVATLGVVFPIVAVYYFGRIYHFGFESALFLGVIFAATSVSISVEVLKELKRLDSKEGATILGAAVVDDILAVVILSVLVSVFGNITSTGESAQSNIWVGFLLEFIYFIGILILFKWVAPFLMKISERLLVGSSVTIMSLVICLGMAYLADLVGLSAVVGAFFAGIAVAQTPYKKEIDANIEPIGYAVFIPMFFTSIGLNMSFDGFIENIWFIVILTILAVLTKLLGGGLGARLLGFDFNSAYVIGAGMISRGEMALIIVQIGYTAHLLSTEYYSAVIMVIIISTILAPFMLKHAIGRQQMGD</sequence>
<keyword evidence="4" id="KW-0050">Antiport</keyword>
<feature type="transmembrane region" description="Helical" evidence="11">
    <location>
        <begin position="294"/>
        <end position="315"/>
    </location>
</feature>
<dbReference type="PANTHER" id="PTHR43562:SF3">
    <property type="entry name" value="SODIUM ION_PROTON EXCHANGER (EUROFUNG)"/>
    <property type="match status" value="1"/>
</dbReference>
<dbReference type="Proteomes" id="UP000051450">
    <property type="component" value="Unassembled WGS sequence"/>
</dbReference>
<dbReference type="GO" id="GO:0015297">
    <property type="term" value="F:antiporter activity"/>
    <property type="evidence" value="ECO:0007669"/>
    <property type="project" value="UniProtKB-KW"/>
</dbReference>
<gene>
    <name evidence="13" type="ORF">FC66_GL000891</name>
</gene>
<dbReference type="PATRIC" id="fig|1423719.4.peg.907"/>
<dbReference type="InterPro" id="IPR004771">
    <property type="entry name" value="K/H_exchanger"/>
</dbReference>
<evidence type="ECO:0000256" key="5">
    <source>
        <dbReference type="ARBA" id="ARBA00022692"/>
    </source>
</evidence>
<comment type="subcellular location">
    <subcellularLocation>
        <location evidence="1">Membrane</location>
        <topology evidence="1">Multi-pass membrane protein</topology>
    </subcellularLocation>
</comment>
<dbReference type="GO" id="GO:0006814">
    <property type="term" value="P:sodium ion transport"/>
    <property type="evidence" value="ECO:0007669"/>
    <property type="project" value="UniProtKB-KW"/>
</dbReference>
<evidence type="ECO:0000256" key="2">
    <source>
        <dbReference type="ARBA" id="ARBA00005551"/>
    </source>
</evidence>
<evidence type="ECO:0000256" key="4">
    <source>
        <dbReference type="ARBA" id="ARBA00022449"/>
    </source>
</evidence>
<protein>
    <submittedName>
        <fullName evidence="13">Na+ H+ antiporter</fullName>
    </submittedName>
</protein>
<evidence type="ECO:0000256" key="7">
    <source>
        <dbReference type="ARBA" id="ARBA00023053"/>
    </source>
</evidence>
<dbReference type="OrthoDB" id="9793589at2"/>
<keyword evidence="9 11" id="KW-0472">Membrane</keyword>
<dbReference type="GO" id="GO:0008324">
    <property type="term" value="F:monoatomic cation transmembrane transporter activity"/>
    <property type="evidence" value="ECO:0007669"/>
    <property type="project" value="InterPro"/>
</dbReference>
<evidence type="ECO:0000259" key="12">
    <source>
        <dbReference type="Pfam" id="PF00999"/>
    </source>
</evidence>
<reference evidence="13 14" key="1">
    <citation type="journal article" date="2015" name="Genome Announc.">
        <title>Expanding the biotechnology potential of lactobacilli through comparative genomics of 213 strains and associated genera.</title>
        <authorList>
            <person name="Sun Z."/>
            <person name="Harris H.M."/>
            <person name="McCann A."/>
            <person name="Guo C."/>
            <person name="Argimon S."/>
            <person name="Zhang W."/>
            <person name="Yang X."/>
            <person name="Jeffery I.B."/>
            <person name="Cooney J.C."/>
            <person name="Kagawa T.F."/>
            <person name="Liu W."/>
            <person name="Song Y."/>
            <person name="Salvetti E."/>
            <person name="Wrobel A."/>
            <person name="Rasinkangas P."/>
            <person name="Parkhill J."/>
            <person name="Rea M.C."/>
            <person name="O'Sullivan O."/>
            <person name="Ritari J."/>
            <person name="Douillard F.P."/>
            <person name="Paul Ross R."/>
            <person name="Yang R."/>
            <person name="Briner A.E."/>
            <person name="Felis G.E."/>
            <person name="de Vos W.M."/>
            <person name="Barrangou R."/>
            <person name="Klaenhammer T.R."/>
            <person name="Caufield P.W."/>
            <person name="Cui Y."/>
            <person name="Zhang H."/>
            <person name="O'Toole P.W."/>
        </authorList>
    </citation>
    <scope>NUCLEOTIDE SEQUENCE [LARGE SCALE GENOMIC DNA]</scope>
    <source>
        <strain evidence="13 14">DSM 15638</strain>
    </source>
</reference>
<dbReference type="RefSeq" id="WP_057973961.1">
    <property type="nucleotide sequence ID" value="NZ_AZDI01000003.1"/>
</dbReference>
<feature type="transmembrane region" description="Helical" evidence="11">
    <location>
        <begin position="358"/>
        <end position="377"/>
    </location>
</feature>
<keyword evidence="5 11" id="KW-0812">Transmembrane</keyword>
<feature type="transmembrane region" description="Helical" evidence="11">
    <location>
        <begin position="114"/>
        <end position="132"/>
    </location>
</feature>
<evidence type="ECO:0000256" key="3">
    <source>
        <dbReference type="ARBA" id="ARBA00022448"/>
    </source>
</evidence>
<evidence type="ECO:0000256" key="1">
    <source>
        <dbReference type="ARBA" id="ARBA00004141"/>
    </source>
</evidence>
<feature type="domain" description="Cation/H+ exchanger transmembrane" evidence="12">
    <location>
        <begin position="12"/>
        <end position="378"/>
    </location>
</feature>
<dbReference type="GO" id="GO:1902600">
    <property type="term" value="P:proton transmembrane transport"/>
    <property type="evidence" value="ECO:0007669"/>
    <property type="project" value="InterPro"/>
</dbReference>
<feature type="transmembrane region" description="Helical" evidence="11">
    <location>
        <begin position="80"/>
        <end position="102"/>
    </location>
</feature>
<dbReference type="PANTHER" id="PTHR43562">
    <property type="entry name" value="NAPA-TYPE SODIUM/HYDROGEN ANTIPORTER"/>
    <property type="match status" value="1"/>
</dbReference>
<name>A0A0R1HHY2_9LACO</name>
<feature type="transmembrane region" description="Helical" evidence="11">
    <location>
        <begin position="51"/>
        <end position="68"/>
    </location>
</feature>
<evidence type="ECO:0000313" key="14">
    <source>
        <dbReference type="Proteomes" id="UP000051450"/>
    </source>
</evidence>
<feature type="transmembrane region" description="Helical" evidence="11">
    <location>
        <begin position="240"/>
        <end position="258"/>
    </location>
</feature>
<keyword evidence="8" id="KW-0406">Ion transport</keyword>
<evidence type="ECO:0000313" key="13">
    <source>
        <dbReference type="EMBL" id="KRK45931.1"/>
    </source>
</evidence>